<evidence type="ECO:0000256" key="8">
    <source>
        <dbReference type="ARBA" id="ARBA00037998"/>
    </source>
</evidence>
<keyword evidence="6 9" id="KW-1133">Transmembrane helix</keyword>
<comment type="subcellular location">
    <subcellularLocation>
        <location evidence="1">Cell membrane</location>
        <topology evidence="1">Multi-pass membrane protein</topology>
    </subcellularLocation>
</comment>
<feature type="transmembrane region" description="Helical" evidence="9">
    <location>
        <begin position="98"/>
        <end position="120"/>
    </location>
</feature>
<organism evidence="10 11">
    <name type="scientific">Halorarum salinum</name>
    <dbReference type="NCBI Taxonomy" id="2743089"/>
    <lineage>
        <taxon>Archaea</taxon>
        <taxon>Methanobacteriati</taxon>
        <taxon>Methanobacteriota</taxon>
        <taxon>Stenosarchaea group</taxon>
        <taxon>Halobacteria</taxon>
        <taxon>Halobacteriales</taxon>
        <taxon>Haloferacaceae</taxon>
        <taxon>Halorarum</taxon>
    </lineage>
</organism>
<accession>A0A7D5QD66</accession>
<evidence type="ECO:0000256" key="9">
    <source>
        <dbReference type="SAM" id="Phobius"/>
    </source>
</evidence>
<proteinExistence type="inferred from homology"/>
<evidence type="ECO:0000313" key="10">
    <source>
        <dbReference type="EMBL" id="QLG63898.1"/>
    </source>
</evidence>
<dbReference type="GO" id="GO:0006865">
    <property type="term" value="P:amino acid transport"/>
    <property type="evidence" value="ECO:0007669"/>
    <property type="project" value="UniProtKB-KW"/>
</dbReference>
<dbReference type="PANTHER" id="PTHR11795">
    <property type="entry name" value="BRANCHED-CHAIN AMINO ACID TRANSPORT SYSTEM PERMEASE PROTEIN LIVH"/>
    <property type="match status" value="1"/>
</dbReference>
<evidence type="ECO:0000256" key="7">
    <source>
        <dbReference type="ARBA" id="ARBA00023136"/>
    </source>
</evidence>
<keyword evidence="5" id="KW-0029">Amino-acid transport</keyword>
<feature type="transmembrane region" description="Helical" evidence="9">
    <location>
        <begin position="224"/>
        <end position="252"/>
    </location>
</feature>
<keyword evidence="11" id="KW-1185">Reference proteome</keyword>
<dbReference type="EMBL" id="CP058579">
    <property type="protein sequence ID" value="QLG63898.1"/>
    <property type="molecule type" value="Genomic_DNA"/>
</dbReference>
<gene>
    <name evidence="10" type="ORF">HUG12_20110</name>
</gene>
<dbReference type="PANTHER" id="PTHR11795:SF445">
    <property type="entry name" value="AMINO ACID ABC TRANSPORTER PERMEASE PROTEIN"/>
    <property type="match status" value="1"/>
</dbReference>
<evidence type="ECO:0000256" key="4">
    <source>
        <dbReference type="ARBA" id="ARBA00022692"/>
    </source>
</evidence>
<feature type="transmembrane region" description="Helical" evidence="9">
    <location>
        <begin position="140"/>
        <end position="162"/>
    </location>
</feature>
<comment type="similarity">
    <text evidence="8">Belongs to the binding-protein-dependent transport system permease family. LivHM subfamily.</text>
</comment>
<evidence type="ECO:0000256" key="1">
    <source>
        <dbReference type="ARBA" id="ARBA00004651"/>
    </source>
</evidence>
<dbReference type="KEGG" id="halu:HUG12_20110"/>
<keyword evidence="4 9" id="KW-0812">Transmembrane</keyword>
<dbReference type="RefSeq" id="WP_179270482.1">
    <property type="nucleotide sequence ID" value="NZ_CP058579.1"/>
</dbReference>
<feature type="transmembrane region" description="Helical" evidence="9">
    <location>
        <begin position="63"/>
        <end position="86"/>
    </location>
</feature>
<dbReference type="OrthoDB" id="307937at2157"/>
<feature type="transmembrane region" description="Helical" evidence="9">
    <location>
        <begin position="37"/>
        <end position="57"/>
    </location>
</feature>
<evidence type="ECO:0000313" key="11">
    <source>
        <dbReference type="Proteomes" id="UP000509626"/>
    </source>
</evidence>
<dbReference type="CDD" id="cd06582">
    <property type="entry name" value="TM_PBP1_LivH_like"/>
    <property type="match status" value="1"/>
</dbReference>
<sequence length="286" mass="29466">MVTIGTMVAVAVDGIAFGVFLALLGVGITLVFGLGDVLNLAIGAFSVLAVIFATVMLGRGQGLVVAILVALVAVTALGLLIDRTLLSLVYRSEGEERILLGIFTTLGLVIFIDGAVSNFYPARYTLPLDVGVVPVGGAAVTGSSLVIIAVGVAMLLVLFAFLRRTFVGKATRTVFQDERGAQLVGVNPRRIRTLIFVLSIAVAGLAGIVFAFGSNVSVASGFQFTVYALIVSIVGGVRSLTGAIGAGLLLGIVNEFANFFVGSYVAMIILFGTAIVVLVAKPEVIS</sequence>
<dbReference type="AlphaFoldDB" id="A0A7D5QD66"/>
<keyword evidence="7 9" id="KW-0472">Membrane</keyword>
<feature type="transmembrane region" description="Helical" evidence="9">
    <location>
        <begin position="259"/>
        <end position="280"/>
    </location>
</feature>
<reference evidence="10 11" key="1">
    <citation type="submission" date="2020-06" db="EMBL/GenBank/DDBJ databases">
        <title>NJ-3-1, isolated from saline soil.</title>
        <authorList>
            <person name="Cui H.L."/>
            <person name="Shi X."/>
        </authorList>
    </citation>
    <scope>NUCLEOTIDE SEQUENCE [LARGE SCALE GENOMIC DNA]</scope>
    <source>
        <strain evidence="10 11">NJ-3-1</strain>
    </source>
</reference>
<dbReference type="Proteomes" id="UP000509626">
    <property type="component" value="Chromosome"/>
</dbReference>
<evidence type="ECO:0000256" key="3">
    <source>
        <dbReference type="ARBA" id="ARBA00022475"/>
    </source>
</evidence>
<evidence type="ECO:0000256" key="6">
    <source>
        <dbReference type="ARBA" id="ARBA00022989"/>
    </source>
</evidence>
<dbReference type="GeneID" id="56039815"/>
<feature type="transmembrane region" description="Helical" evidence="9">
    <location>
        <begin position="193"/>
        <end position="212"/>
    </location>
</feature>
<feature type="transmembrane region" description="Helical" evidence="9">
    <location>
        <begin position="6"/>
        <end position="30"/>
    </location>
</feature>
<dbReference type="InterPro" id="IPR052157">
    <property type="entry name" value="BCAA_transport_permease"/>
</dbReference>
<keyword evidence="3" id="KW-1003">Cell membrane</keyword>
<protein>
    <submittedName>
        <fullName evidence="10">Branched-chain amino acid ABC transporter permease</fullName>
    </submittedName>
</protein>
<evidence type="ECO:0000256" key="2">
    <source>
        <dbReference type="ARBA" id="ARBA00022448"/>
    </source>
</evidence>
<dbReference type="GO" id="GO:0005886">
    <property type="term" value="C:plasma membrane"/>
    <property type="evidence" value="ECO:0007669"/>
    <property type="project" value="UniProtKB-SubCell"/>
</dbReference>
<dbReference type="InterPro" id="IPR001851">
    <property type="entry name" value="ABC_transp_permease"/>
</dbReference>
<keyword evidence="2" id="KW-0813">Transport</keyword>
<name>A0A7D5QD66_9EURY</name>
<evidence type="ECO:0000256" key="5">
    <source>
        <dbReference type="ARBA" id="ARBA00022970"/>
    </source>
</evidence>
<dbReference type="GO" id="GO:0022857">
    <property type="term" value="F:transmembrane transporter activity"/>
    <property type="evidence" value="ECO:0007669"/>
    <property type="project" value="InterPro"/>
</dbReference>
<dbReference type="Pfam" id="PF02653">
    <property type="entry name" value="BPD_transp_2"/>
    <property type="match status" value="1"/>
</dbReference>